<dbReference type="EMBL" id="BTRK01000003">
    <property type="protein sequence ID" value="GMR43989.1"/>
    <property type="molecule type" value="Genomic_DNA"/>
</dbReference>
<dbReference type="InterPro" id="IPR057672">
    <property type="entry name" value="TPR_IPO4/5"/>
</dbReference>
<comment type="caution">
    <text evidence="2">The sequence shown here is derived from an EMBL/GenBank/DDBJ whole genome shotgun (WGS) entry which is preliminary data.</text>
</comment>
<feature type="non-terminal residue" evidence="2">
    <location>
        <position position="90"/>
    </location>
</feature>
<proteinExistence type="predicted"/>
<feature type="domain" description="IPO4/5-like TPR repeats" evidence="1">
    <location>
        <begin position="16"/>
        <end position="86"/>
    </location>
</feature>
<evidence type="ECO:0000259" key="1">
    <source>
        <dbReference type="Pfam" id="PF25780"/>
    </source>
</evidence>
<organism evidence="2 3">
    <name type="scientific">Pristionchus mayeri</name>
    <dbReference type="NCBI Taxonomy" id="1317129"/>
    <lineage>
        <taxon>Eukaryota</taxon>
        <taxon>Metazoa</taxon>
        <taxon>Ecdysozoa</taxon>
        <taxon>Nematoda</taxon>
        <taxon>Chromadorea</taxon>
        <taxon>Rhabditida</taxon>
        <taxon>Rhabditina</taxon>
        <taxon>Diplogasteromorpha</taxon>
        <taxon>Diplogasteroidea</taxon>
        <taxon>Neodiplogasteridae</taxon>
        <taxon>Pristionchus</taxon>
    </lineage>
</organism>
<dbReference type="Pfam" id="PF25780">
    <property type="entry name" value="TPR_IPO5"/>
    <property type="match status" value="1"/>
</dbReference>
<reference evidence="3" key="1">
    <citation type="submission" date="2022-10" db="EMBL/GenBank/DDBJ databases">
        <title>Genome assembly of Pristionchus species.</title>
        <authorList>
            <person name="Yoshida K."/>
            <person name="Sommer R.J."/>
        </authorList>
    </citation>
    <scope>NUCLEOTIDE SEQUENCE [LARGE SCALE GENOMIC DNA]</scope>
    <source>
        <strain evidence="3">RS5460</strain>
    </source>
</reference>
<sequence>QHIRCSSEPLRYAQFLSLLATRRRDSGAKWTQLHEYFSSCCASDSSHLKDIAIVMIKQAPALFTHSPAYVLLHMEYLFESRFMCEDAAIR</sequence>
<protein>
    <recommendedName>
        <fullName evidence="1">IPO4/5-like TPR repeats domain-containing protein</fullName>
    </recommendedName>
</protein>
<dbReference type="Proteomes" id="UP001328107">
    <property type="component" value="Unassembled WGS sequence"/>
</dbReference>
<evidence type="ECO:0000313" key="3">
    <source>
        <dbReference type="Proteomes" id="UP001328107"/>
    </source>
</evidence>
<keyword evidence="3" id="KW-1185">Reference proteome</keyword>
<feature type="non-terminal residue" evidence="2">
    <location>
        <position position="1"/>
    </location>
</feature>
<accession>A0AAN4ZQ53</accession>
<dbReference type="AlphaFoldDB" id="A0AAN4ZQ53"/>
<evidence type="ECO:0000313" key="2">
    <source>
        <dbReference type="EMBL" id="GMR43989.1"/>
    </source>
</evidence>
<gene>
    <name evidence="2" type="ORF">PMAYCL1PPCAC_14184</name>
</gene>
<name>A0AAN4ZQ53_9BILA</name>